<evidence type="ECO:0000256" key="8">
    <source>
        <dbReference type="ARBA" id="ARBA00022840"/>
    </source>
</evidence>
<feature type="binding site" evidence="10">
    <location>
        <begin position="271"/>
        <end position="278"/>
    </location>
    <ligand>
        <name>ATP</name>
        <dbReference type="ChEBI" id="CHEBI:30616"/>
    </ligand>
</feature>
<comment type="function">
    <text evidence="10 11">3'-5' exonuclease.</text>
</comment>
<evidence type="ECO:0000256" key="1">
    <source>
        <dbReference type="ARBA" id="ARBA00022679"/>
    </source>
</evidence>
<dbReference type="InterPro" id="IPR036397">
    <property type="entry name" value="RNaseH_sf"/>
</dbReference>
<keyword evidence="1" id="KW-0808">Transferase</keyword>
<evidence type="ECO:0000256" key="10">
    <source>
        <dbReference type="HAMAP-Rule" id="MF_02206"/>
    </source>
</evidence>
<dbReference type="GO" id="GO:0003887">
    <property type="term" value="F:DNA-directed DNA polymerase activity"/>
    <property type="evidence" value="ECO:0007669"/>
    <property type="project" value="UniProtKB-KW"/>
</dbReference>
<feature type="domain" description="Helicase C-terminal" evidence="13">
    <location>
        <begin position="635"/>
        <end position="809"/>
    </location>
</feature>
<keyword evidence="4 10" id="KW-0540">Nuclease</keyword>
<gene>
    <name evidence="10 11" type="primary">dinG</name>
    <name evidence="14" type="ORF">SAMN02910293_01731</name>
</gene>
<keyword evidence="14" id="KW-0347">Helicase</keyword>
<evidence type="ECO:0000256" key="5">
    <source>
        <dbReference type="ARBA" id="ARBA00022741"/>
    </source>
</evidence>
<dbReference type="GO" id="GO:0005829">
    <property type="term" value="C:cytosol"/>
    <property type="evidence" value="ECO:0007669"/>
    <property type="project" value="TreeGrafter"/>
</dbReference>
<dbReference type="HAMAP" id="MF_02206">
    <property type="entry name" value="DinG_exonucl"/>
    <property type="match status" value="1"/>
</dbReference>
<evidence type="ECO:0000256" key="11">
    <source>
        <dbReference type="RuleBase" id="RU364106"/>
    </source>
</evidence>
<dbReference type="PANTHER" id="PTHR30231">
    <property type="entry name" value="DNA POLYMERASE III SUBUNIT EPSILON"/>
    <property type="match status" value="1"/>
</dbReference>
<evidence type="ECO:0000313" key="14">
    <source>
        <dbReference type="EMBL" id="SDB35159.1"/>
    </source>
</evidence>
<dbReference type="GO" id="GO:0005524">
    <property type="term" value="F:ATP binding"/>
    <property type="evidence" value="ECO:0007669"/>
    <property type="project" value="UniProtKB-UniRule"/>
</dbReference>
<dbReference type="GO" id="GO:0003677">
    <property type="term" value="F:DNA binding"/>
    <property type="evidence" value="ECO:0007669"/>
    <property type="project" value="InterPro"/>
</dbReference>
<dbReference type="InterPro" id="IPR011545">
    <property type="entry name" value="DEAD/DEAH_box_helicase_dom"/>
</dbReference>
<protein>
    <recommendedName>
        <fullName evidence="10 11">3'-5' exonuclease DinG</fullName>
        <ecNumber evidence="10 11">3.1.-.-</ecNumber>
    </recommendedName>
</protein>
<evidence type="ECO:0000256" key="4">
    <source>
        <dbReference type="ARBA" id="ARBA00022722"/>
    </source>
</evidence>
<sequence>MTENKMRKYAVVDLEATGAHSTAAIIQVGIVIIQGDEIVDTYQTDINPHQPLSEHIIKLTGITDEQLAKAPDFSQVARDIFELIEDCVFVAHNVKFDANLLAEQLFFEGYELRTPRVDTVELAQVFYPTFEKYTLPDLSELLELELSDAHTAISDALATAQLFFKLKEKIVSLPKETLEQILDLSDNFLFETRMVVDEVFEKSRLFAHEKHQLVGGLVLQKASSVQSERHLSEDFNVNMALLGLESREQQSEFANLVEQELDQREVSFLEAQAGLGKTYGYLLPLLKQAENTQIIVSVPTKVLQDQMMANEVKQLSQVFQISSHSLKGPRNYIKLDNFYNSLRNQGDNRLVNRYKMQILVWLTETVTGDLDEIKQKQRYQAYFDLIKHDGHLSAESQFYDVDFWQLSYLRAESSRLLVTNHSYFLERVQDDKAFAAGKILVFDEAQKLIFNLEQFSRRQVNLTQLLQKTQKCLVDQRPLLEQRLLEGLSFELSQAVLNLHQNRQVRLSSDQIERIGHLVTELSLPEVEELRDCFNPQFDDFWLESQEENEKRTVYLNAASDAILDFNALLPETRKTYLISATLQISPKVSLAQLLGFDDYRYVAIPKEKRPNQKIWIDETMPGVDEVSEEDYCLAIAERLLKLESLDKPILVLFNAKKMMLKVSEILDKWEVRHLTQDKNGSAYNVKRRFDRGESFILLATGAFWEGVDFVNPDRMVEVIARIPFDNPEDFFVKKISNHLLAECKSPFYDYSLPIAIIKLKQAIGRTMRRDSQKSAVLILDNRILTKSYGGIIQKALSEEFYVSQEKNEDRLVELAKFLV</sequence>
<dbReference type="GO" id="GO:0004386">
    <property type="term" value="F:helicase activity"/>
    <property type="evidence" value="ECO:0007669"/>
    <property type="project" value="UniProtKB-KW"/>
</dbReference>
<keyword evidence="9" id="KW-0239">DNA-directed DNA polymerase</keyword>
<accession>A0A1G6CQI5</accession>
<keyword evidence="6 10" id="KW-0378">Hydrolase</keyword>
<dbReference type="PROSITE" id="PS51193">
    <property type="entry name" value="HELICASE_ATP_BIND_2"/>
    <property type="match status" value="1"/>
</dbReference>
<dbReference type="FunFam" id="3.30.420.10:FF:000045">
    <property type="entry name" value="3'-5' exonuclease DinG"/>
    <property type="match status" value="1"/>
</dbReference>
<dbReference type="SUPFAM" id="SSF52540">
    <property type="entry name" value="P-loop containing nucleoside triphosphate hydrolases"/>
    <property type="match status" value="1"/>
</dbReference>
<dbReference type="GO" id="GO:0016818">
    <property type="term" value="F:hydrolase activity, acting on acid anhydrides, in phosphorus-containing anhydrides"/>
    <property type="evidence" value="ECO:0007669"/>
    <property type="project" value="InterPro"/>
</dbReference>
<dbReference type="InterPro" id="IPR006054">
    <property type="entry name" value="DnaQ"/>
</dbReference>
<keyword evidence="2" id="KW-0548">Nucleotidyltransferase</keyword>
<organism evidence="14 15">
    <name type="scientific">Streptococcus henryi</name>
    <dbReference type="NCBI Taxonomy" id="439219"/>
    <lineage>
        <taxon>Bacteria</taxon>
        <taxon>Bacillati</taxon>
        <taxon>Bacillota</taxon>
        <taxon>Bacilli</taxon>
        <taxon>Lactobacillales</taxon>
        <taxon>Streptococcaceae</taxon>
        <taxon>Streptococcus</taxon>
    </lineage>
</organism>
<dbReference type="InterPro" id="IPR014013">
    <property type="entry name" value="Helic_SF1/SF2_ATP-bd_DinG/Rad3"/>
</dbReference>
<evidence type="ECO:0000256" key="3">
    <source>
        <dbReference type="ARBA" id="ARBA00022705"/>
    </source>
</evidence>
<dbReference type="AlphaFoldDB" id="A0A1G6CQI5"/>
<dbReference type="PANTHER" id="PTHR30231:SF41">
    <property type="entry name" value="DNA POLYMERASE III SUBUNIT EPSILON"/>
    <property type="match status" value="1"/>
</dbReference>
<dbReference type="InterPro" id="IPR012337">
    <property type="entry name" value="RNaseH-like_sf"/>
</dbReference>
<dbReference type="GO" id="GO:0008408">
    <property type="term" value="F:3'-5' exonuclease activity"/>
    <property type="evidence" value="ECO:0007669"/>
    <property type="project" value="UniProtKB-UniRule"/>
</dbReference>
<evidence type="ECO:0000259" key="12">
    <source>
        <dbReference type="PROSITE" id="PS51193"/>
    </source>
</evidence>
<keyword evidence="8 10" id="KW-0067">ATP-binding</keyword>
<dbReference type="InterPro" id="IPR013520">
    <property type="entry name" value="Ribonucl_H"/>
</dbReference>
<dbReference type="CDD" id="cd06127">
    <property type="entry name" value="DEDDh"/>
    <property type="match status" value="1"/>
</dbReference>
<proteinExistence type="inferred from homology"/>
<dbReference type="NCBIfam" id="NF005569">
    <property type="entry name" value="PRK07246.1"/>
    <property type="match status" value="1"/>
</dbReference>
<dbReference type="EC" id="3.1.-.-" evidence="10 11"/>
<comment type="similarity">
    <text evidence="10 11">Belongs to the helicase family. DinG subfamily. Type 2 sub-subfamily.</text>
</comment>
<dbReference type="InterPro" id="IPR001650">
    <property type="entry name" value="Helicase_C-like"/>
</dbReference>
<feature type="short sequence motif" description="DEAH box" evidence="10">
    <location>
        <begin position="443"/>
        <end position="446"/>
    </location>
</feature>
<feature type="domain" description="Helicase ATP-binding" evidence="12">
    <location>
        <begin position="236"/>
        <end position="492"/>
    </location>
</feature>
<evidence type="ECO:0000313" key="15">
    <source>
        <dbReference type="Proteomes" id="UP000182508"/>
    </source>
</evidence>
<keyword evidence="15" id="KW-1185">Reference proteome</keyword>
<evidence type="ECO:0000256" key="2">
    <source>
        <dbReference type="ARBA" id="ARBA00022695"/>
    </source>
</evidence>
<evidence type="ECO:0000256" key="7">
    <source>
        <dbReference type="ARBA" id="ARBA00022839"/>
    </source>
</evidence>
<dbReference type="eggNOG" id="COG1199">
    <property type="taxonomic scope" value="Bacteria"/>
</dbReference>
<dbReference type="eggNOG" id="COG2176">
    <property type="taxonomic scope" value="Bacteria"/>
</dbReference>
<dbReference type="STRING" id="439219.SAMN02910293_01731"/>
<dbReference type="SMART" id="SM00491">
    <property type="entry name" value="HELICc2"/>
    <property type="match status" value="1"/>
</dbReference>
<keyword evidence="7 10" id="KW-0269">Exonuclease</keyword>
<evidence type="ECO:0000256" key="9">
    <source>
        <dbReference type="ARBA" id="ARBA00022932"/>
    </source>
</evidence>
<evidence type="ECO:0000259" key="13">
    <source>
        <dbReference type="PROSITE" id="PS51194"/>
    </source>
</evidence>
<keyword evidence="5 10" id="KW-0547">Nucleotide-binding</keyword>
<dbReference type="Pfam" id="PF13307">
    <property type="entry name" value="Helicase_C_2"/>
    <property type="match status" value="1"/>
</dbReference>
<dbReference type="GO" id="GO:0045004">
    <property type="term" value="P:DNA replication proofreading"/>
    <property type="evidence" value="ECO:0007669"/>
    <property type="project" value="TreeGrafter"/>
</dbReference>
<dbReference type="PROSITE" id="PS51194">
    <property type="entry name" value="HELICASE_CTER"/>
    <property type="match status" value="1"/>
</dbReference>
<dbReference type="Gene3D" id="3.40.50.300">
    <property type="entry name" value="P-loop containing nucleotide triphosphate hydrolases"/>
    <property type="match status" value="2"/>
</dbReference>
<dbReference type="NCBIfam" id="TIGR00573">
    <property type="entry name" value="dnaq"/>
    <property type="match status" value="1"/>
</dbReference>
<dbReference type="Gene3D" id="3.30.420.10">
    <property type="entry name" value="Ribonuclease H-like superfamily/Ribonuclease H"/>
    <property type="match status" value="1"/>
</dbReference>
<dbReference type="SUPFAM" id="SSF53098">
    <property type="entry name" value="Ribonuclease H-like"/>
    <property type="match status" value="1"/>
</dbReference>
<reference evidence="14 15" key="1">
    <citation type="submission" date="2016-10" db="EMBL/GenBank/DDBJ databases">
        <authorList>
            <person name="de Groot N.N."/>
        </authorList>
    </citation>
    <scope>NUCLEOTIDE SEQUENCE [LARGE SCALE GENOMIC DNA]</scope>
    <source>
        <strain evidence="14 15">A-4</strain>
    </source>
</reference>
<dbReference type="SMART" id="SM00479">
    <property type="entry name" value="EXOIII"/>
    <property type="match status" value="1"/>
</dbReference>
<dbReference type="InterPro" id="IPR006555">
    <property type="entry name" value="ATP-dep_Helicase_C"/>
</dbReference>
<dbReference type="Pfam" id="PF00929">
    <property type="entry name" value="RNase_T"/>
    <property type="match status" value="1"/>
</dbReference>
<dbReference type="EMBL" id="FMXP01000025">
    <property type="protein sequence ID" value="SDB35159.1"/>
    <property type="molecule type" value="Genomic_DNA"/>
</dbReference>
<name>A0A1G6CQI5_9STRE</name>
<evidence type="ECO:0000256" key="6">
    <source>
        <dbReference type="ARBA" id="ARBA00022801"/>
    </source>
</evidence>
<dbReference type="RefSeq" id="WP_074486376.1">
    <property type="nucleotide sequence ID" value="NZ_FMXP01000025.1"/>
</dbReference>
<dbReference type="InterPro" id="IPR006310">
    <property type="entry name" value="DinG"/>
</dbReference>
<dbReference type="Pfam" id="PF00270">
    <property type="entry name" value="DEAD"/>
    <property type="match status" value="1"/>
</dbReference>
<keyword evidence="3" id="KW-0235">DNA replication</keyword>
<dbReference type="Proteomes" id="UP000182508">
    <property type="component" value="Unassembled WGS sequence"/>
</dbReference>
<dbReference type="NCBIfam" id="TIGR01407">
    <property type="entry name" value="dinG_rel"/>
    <property type="match status" value="1"/>
</dbReference>
<dbReference type="InterPro" id="IPR027417">
    <property type="entry name" value="P-loop_NTPase"/>
</dbReference>